<feature type="chain" id="PRO_5019022479" evidence="1">
    <location>
        <begin position="22"/>
        <end position="907"/>
    </location>
</feature>
<keyword evidence="2" id="KW-0378">Hydrolase</keyword>
<dbReference type="GO" id="GO:0016787">
    <property type="term" value="F:hydrolase activity"/>
    <property type="evidence" value="ECO:0007669"/>
    <property type="project" value="UniProtKB-KW"/>
</dbReference>
<dbReference type="SUPFAM" id="SSF49785">
    <property type="entry name" value="Galactose-binding domain-like"/>
    <property type="match status" value="1"/>
</dbReference>
<feature type="signal peptide" evidence="1">
    <location>
        <begin position="1"/>
        <end position="21"/>
    </location>
</feature>
<dbReference type="OrthoDB" id="9761519at2"/>
<dbReference type="Proteomes" id="UP000282832">
    <property type="component" value="Unassembled WGS sequence"/>
</dbReference>
<comment type="caution">
    <text evidence="2">The sequence shown here is derived from an EMBL/GenBank/DDBJ whole genome shotgun (WGS) entry which is preliminary data.</text>
</comment>
<accession>A0A437PRJ8</accession>
<dbReference type="InterPro" id="IPR053161">
    <property type="entry name" value="Ulvan_degrading_GH"/>
</dbReference>
<dbReference type="RefSeq" id="WP_127803984.1">
    <property type="nucleotide sequence ID" value="NZ_SACY01000003.1"/>
</dbReference>
<evidence type="ECO:0000313" key="3">
    <source>
        <dbReference type="Proteomes" id="UP000282832"/>
    </source>
</evidence>
<dbReference type="AlphaFoldDB" id="A0A437PRJ8"/>
<dbReference type="Pfam" id="PF17132">
    <property type="entry name" value="Glyco_hydro_106"/>
    <property type="match status" value="3"/>
</dbReference>
<organism evidence="2 3">
    <name type="scientific">Sandaracinomonas limnophila</name>
    <dbReference type="NCBI Taxonomy" id="1862386"/>
    <lineage>
        <taxon>Bacteria</taxon>
        <taxon>Pseudomonadati</taxon>
        <taxon>Bacteroidota</taxon>
        <taxon>Cytophagia</taxon>
        <taxon>Cytophagales</taxon>
        <taxon>Flectobacillaceae</taxon>
        <taxon>Sandaracinomonas</taxon>
    </lineage>
</organism>
<evidence type="ECO:0000256" key="1">
    <source>
        <dbReference type="SAM" id="SignalP"/>
    </source>
</evidence>
<sequence length="907" mass="104303">MKKLFSKILILCLLFSMNLFASGPQGPDVFFTTKPWTYWWWPGSAVNEKGITFQLEAYAKAGFGGLHIIPIYGAKGFEKEFLPYLSPAWEKQFLFVLKEAKRLHLGIDMTLGTGWPFGGPQVSTKEAAKSFKIETISLAKGDKIPVISPQTAKQPDSKIISISIYDGSTFHKELYSEKEPTHYLTYSIKEEKPIIYVVYETFTQQKVKRAAPGGEGLVLDHFSKDAFNHYKKAFEPILKAANGNLRAIYSDSYEVYGANWTEHFWDIFQKENGYDLRTQLPVLVKEKVENEAENQIWADYHRTLGKLVKEEFTLSFNDFAHHSGVKSRDQAHGSPGNLIDLYASVDIPESEFFGSKPYPIPGYRIDPDYDSTTFGIPDIKIIKLASSPAHFLGKKLVTSETATWLGNHFKVSLAQVKPIVDEVFLGGVNHLFYHGATYSPPEVKWPGWLFYASTNFNYNSHFWGMLPELNAYIDRCQTKLQNSKSDSEVLLYFPIEDIWHAENGKGKIHTLDLHAKSKIWMKNTRFGYWADLFQNNGYQADYVSDELLKQIKLGPNRTFISPAGQSYKILFLPAVDYLSLETLERVSLWVKQGYPIYFLEHWPQNHNTFNWSNELEARWQDAVEHLKLKVIHDPRDVMQRHGVVRETNLSENNLTYFRKKTANGSLYFISNLSANVQDSEINLGKIRGGYRIFYPLTQKEIFGQISTKQKFLSLRLEPGESVFIENYSAKTGKKLELTNPYWRQEVVLEPNVEIDFMKGEPNLPQKLSFLNPEFWTVDSTTQYFSGTGKYTLKFKLDSLALKQSKFIQFTDIRDWAKVRLNGKELGNVWAIPFKLEVPANLLKEENVLELEVGNVSANRIRYLDQQKVLWKNFHEINFVNIRYESFDASKWPVEPAGFAGKINLSNR</sequence>
<reference evidence="2 3" key="1">
    <citation type="submission" date="2019-01" db="EMBL/GenBank/DDBJ databases">
        <authorList>
            <person name="Chen W.-M."/>
        </authorList>
    </citation>
    <scope>NUCLEOTIDE SEQUENCE [LARGE SCALE GENOMIC DNA]</scope>
    <source>
        <strain evidence="2 3">FSY-15</strain>
    </source>
</reference>
<keyword evidence="1" id="KW-0732">Signal</keyword>
<dbReference type="EMBL" id="SACY01000003">
    <property type="protein sequence ID" value="RVU24866.1"/>
    <property type="molecule type" value="Genomic_DNA"/>
</dbReference>
<evidence type="ECO:0000313" key="2">
    <source>
        <dbReference type="EMBL" id="RVU24866.1"/>
    </source>
</evidence>
<dbReference type="InterPro" id="IPR008979">
    <property type="entry name" value="Galactose-bd-like_sf"/>
</dbReference>
<dbReference type="NCBIfam" id="NF045579">
    <property type="entry name" value="rhamnoside_JR"/>
    <property type="match status" value="1"/>
</dbReference>
<dbReference type="PANTHER" id="PTHR36848">
    <property type="entry name" value="DNA-BINDING PROTEIN (PUTATIVE SECRETED PROTEIN)-RELATED"/>
    <property type="match status" value="1"/>
</dbReference>
<dbReference type="Gene3D" id="2.60.120.260">
    <property type="entry name" value="Galactose-binding domain-like"/>
    <property type="match status" value="1"/>
</dbReference>
<protein>
    <submittedName>
        <fullName evidence="2">Glycoside hydrolase</fullName>
    </submittedName>
</protein>
<name>A0A437PRJ8_9BACT</name>
<proteinExistence type="predicted"/>
<keyword evidence="3" id="KW-1185">Reference proteome</keyword>
<gene>
    <name evidence="2" type="ORF">EOJ36_07615</name>
</gene>
<dbReference type="PANTHER" id="PTHR36848:SF2">
    <property type="entry name" value="SECRETED PROTEIN"/>
    <property type="match status" value="1"/>
</dbReference>